<dbReference type="Proteomes" id="UP001056336">
    <property type="component" value="Chromosome"/>
</dbReference>
<dbReference type="SMART" id="SM00421">
    <property type="entry name" value="HTH_LUXR"/>
    <property type="match status" value="1"/>
</dbReference>
<keyword evidence="1" id="KW-0805">Transcription regulation</keyword>
<keyword evidence="3" id="KW-0804">Transcription</keyword>
<dbReference type="InterPro" id="IPR036388">
    <property type="entry name" value="WH-like_DNA-bd_sf"/>
</dbReference>
<evidence type="ECO:0000259" key="4">
    <source>
        <dbReference type="PROSITE" id="PS50043"/>
    </source>
</evidence>
<name>A0ABY4R3G0_9ACTN</name>
<evidence type="ECO:0000256" key="2">
    <source>
        <dbReference type="ARBA" id="ARBA00023125"/>
    </source>
</evidence>
<protein>
    <submittedName>
        <fullName evidence="5">LuxR C-terminal-related transcriptional regulator</fullName>
    </submittedName>
</protein>
<dbReference type="PANTHER" id="PTHR44688">
    <property type="entry name" value="DNA-BINDING TRANSCRIPTIONAL ACTIVATOR DEVR_DOSR"/>
    <property type="match status" value="1"/>
</dbReference>
<dbReference type="PROSITE" id="PS50043">
    <property type="entry name" value="HTH_LUXR_2"/>
    <property type="match status" value="1"/>
</dbReference>
<dbReference type="InterPro" id="IPR000792">
    <property type="entry name" value="Tscrpt_reg_LuxR_C"/>
</dbReference>
<organism evidence="5 6">
    <name type="scientific">Jatrophihabitans telluris</name>
    <dbReference type="NCBI Taxonomy" id="2038343"/>
    <lineage>
        <taxon>Bacteria</taxon>
        <taxon>Bacillati</taxon>
        <taxon>Actinomycetota</taxon>
        <taxon>Actinomycetes</taxon>
        <taxon>Jatrophihabitantales</taxon>
        <taxon>Jatrophihabitantaceae</taxon>
        <taxon>Jatrophihabitans</taxon>
    </lineage>
</organism>
<dbReference type="Gene3D" id="1.10.10.10">
    <property type="entry name" value="Winged helix-like DNA-binding domain superfamily/Winged helix DNA-binding domain"/>
    <property type="match status" value="1"/>
</dbReference>
<evidence type="ECO:0000313" key="6">
    <source>
        <dbReference type="Proteomes" id="UP001056336"/>
    </source>
</evidence>
<evidence type="ECO:0000256" key="1">
    <source>
        <dbReference type="ARBA" id="ARBA00023015"/>
    </source>
</evidence>
<proteinExistence type="predicted"/>
<keyword evidence="6" id="KW-1185">Reference proteome</keyword>
<dbReference type="Pfam" id="PF00196">
    <property type="entry name" value="GerE"/>
    <property type="match status" value="1"/>
</dbReference>
<dbReference type="CDD" id="cd06170">
    <property type="entry name" value="LuxR_C_like"/>
    <property type="match status" value="1"/>
</dbReference>
<reference evidence="5" key="1">
    <citation type="journal article" date="2018" name="Int. J. Syst. Evol. Microbiol.">
        <title>Jatrophihabitans telluris sp. nov., isolated from sediment soil of lava forest wetlands and the emended description of the genus Jatrophihabitans.</title>
        <authorList>
            <person name="Lee K.C."/>
            <person name="Suh M.K."/>
            <person name="Eom M.K."/>
            <person name="Kim K.K."/>
            <person name="Kim J.S."/>
            <person name="Kim D.S."/>
            <person name="Ko S.H."/>
            <person name="Shin Y.K."/>
            <person name="Lee J.S."/>
        </authorList>
    </citation>
    <scope>NUCLEOTIDE SEQUENCE</scope>
    <source>
        <strain evidence="5">N237</strain>
    </source>
</reference>
<dbReference type="SUPFAM" id="SSF46894">
    <property type="entry name" value="C-terminal effector domain of the bipartite response regulators"/>
    <property type="match status" value="1"/>
</dbReference>
<gene>
    <name evidence="5" type="ORF">M6D93_01280</name>
</gene>
<dbReference type="InterPro" id="IPR016032">
    <property type="entry name" value="Sig_transdc_resp-reg_C-effctor"/>
</dbReference>
<feature type="domain" description="HTH luxR-type" evidence="4">
    <location>
        <begin position="1"/>
        <end position="61"/>
    </location>
</feature>
<accession>A0ABY4R3G0</accession>
<dbReference type="PANTHER" id="PTHR44688:SF16">
    <property type="entry name" value="DNA-BINDING TRANSCRIPTIONAL ACTIVATOR DEVR_DOSR"/>
    <property type="match status" value="1"/>
</dbReference>
<sequence length="64" mass="6988">MGLTPREREVLELLCRQRSNAEIARELFISAKTVDHHVSAVLSKLGVTSRERAAASARSLGLVS</sequence>
<dbReference type="EMBL" id="CP097332">
    <property type="protein sequence ID" value="UQX90350.1"/>
    <property type="molecule type" value="Genomic_DNA"/>
</dbReference>
<evidence type="ECO:0000313" key="5">
    <source>
        <dbReference type="EMBL" id="UQX90350.1"/>
    </source>
</evidence>
<reference evidence="5" key="2">
    <citation type="submission" date="2022-05" db="EMBL/GenBank/DDBJ databases">
        <authorList>
            <person name="Kim J.-S."/>
            <person name="Lee K."/>
            <person name="Suh M."/>
            <person name="Eom M."/>
            <person name="Kim J.-S."/>
            <person name="Kim D.-S."/>
            <person name="Ko S.-H."/>
            <person name="Shin Y."/>
            <person name="Lee J.-S."/>
        </authorList>
    </citation>
    <scope>NUCLEOTIDE SEQUENCE</scope>
    <source>
        <strain evidence="5">N237</strain>
    </source>
</reference>
<dbReference type="PRINTS" id="PR00038">
    <property type="entry name" value="HTHLUXR"/>
</dbReference>
<keyword evidence="2" id="KW-0238">DNA-binding</keyword>
<evidence type="ECO:0000256" key="3">
    <source>
        <dbReference type="ARBA" id="ARBA00023163"/>
    </source>
</evidence>